<dbReference type="GO" id="GO:0005829">
    <property type="term" value="C:cytosol"/>
    <property type="evidence" value="ECO:0007669"/>
    <property type="project" value="TreeGrafter"/>
</dbReference>
<keyword evidence="4" id="KW-1185">Reference proteome</keyword>
<evidence type="ECO:0000259" key="2">
    <source>
        <dbReference type="Pfam" id="PF07859"/>
    </source>
</evidence>
<feature type="compositionally biased region" description="Basic and acidic residues" evidence="1">
    <location>
        <begin position="686"/>
        <end position="708"/>
    </location>
</feature>
<dbReference type="GO" id="GO:0004771">
    <property type="term" value="F:sterol ester esterase activity"/>
    <property type="evidence" value="ECO:0007669"/>
    <property type="project" value="TreeGrafter"/>
</dbReference>
<feature type="region of interest" description="Disordered" evidence="1">
    <location>
        <begin position="619"/>
        <end position="712"/>
    </location>
</feature>
<dbReference type="InterPro" id="IPR013094">
    <property type="entry name" value="AB_hydrolase_3"/>
</dbReference>
<protein>
    <submittedName>
        <fullName evidence="3">Alpha/beta hydrolase fold domain containing protein</fullName>
    </submittedName>
</protein>
<sequence>MDRPCAREAVFAVSQIPSRCSRVILVTILAEVWFLSLATSGDILTSSRGDKHGPPVLRTLSQRLAKRLTPWRSVVLTFLWLYMCRNFAKIVGLESPEPLANLYSRAFFRATWVTTALDAGFWSAMKIRNKPLRDLCSMIFTIYYLFAAEQAEEKVRKVRAVLTVDHLRVAWNKPTTPYLKFFTALMRPRFTKYKPRRIRIPRPKQSHYKEPVVAWMYFDGTLAELEKQENVVLDIPGGGFVAMDPRTSDDKLLAWAGRTGLPILSLDYRKAPEYPYPYALNECFDVYTQIVATRGRCIGMKPDSCPRIVITGDSAGGNLACGTTLMVIQSNQTGTSRGILPSPAGLVLLYPALDFNIGSWMTDDQMALIRNPRTAKKYERFIKRKSEDIDRRYTPTTPKPTSDDDDDEGDPNHDFFAPRGGKSEIQPGGRHQTTDIEAQKQAVQTSKPQTLRTRLAVSSIISYFGDRILTPEMMRAMIILYVGPYNRPDFTTDHLLCPAVAPEGLLAKFPKTYFLTGERDPLVDDTVIFAGRLRQAKLHLFRDRQEVGLEKSTTEFNEKDHVEVTLIPGISHGFVSFVSIFPEGWTHIFRCGRWIADIFARPPHMFEGPSIEARLRNGGTLHHLDSGSSLELATTEARHHSRRPTGESMDDDAPLVMSSLTPSKDPTAAAAAATTTTAGHANGVVKGEHSRQKHEGRDDKSSEQERLARNKSLVSLGSEEDLLKRRMKGLTVGLLGSQDS</sequence>
<feature type="domain" description="Alpha/beta hydrolase fold-3" evidence="2">
    <location>
        <begin position="236"/>
        <end position="362"/>
    </location>
</feature>
<dbReference type="AlphaFoldDB" id="A0A1C1C6T6"/>
<evidence type="ECO:0000313" key="4">
    <source>
        <dbReference type="Proteomes" id="UP000094526"/>
    </source>
</evidence>
<dbReference type="VEuPathDB" id="FungiDB:CLCR_00578"/>
<keyword evidence="3" id="KW-0378">Hydrolase</keyword>
<proteinExistence type="predicted"/>
<organism evidence="3 4">
    <name type="scientific">Cladophialophora carrionii</name>
    <dbReference type="NCBI Taxonomy" id="86049"/>
    <lineage>
        <taxon>Eukaryota</taxon>
        <taxon>Fungi</taxon>
        <taxon>Dikarya</taxon>
        <taxon>Ascomycota</taxon>
        <taxon>Pezizomycotina</taxon>
        <taxon>Eurotiomycetes</taxon>
        <taxon>Chaetothyriomycetidae</taxon>
        <taxon>Chaetothyriales</taxon>
        <taxon>Herpotrichiellaceae</taxon>
        <taxon>Cladophialophora</taxon>
    </lineage>
</organism>
<dbReference type="GO" id="GO:0004806">
    <property type="term" value="F:triacylglycerol lipase activity"/>
    <property type="evidence" value="ECO:0007669"/>
    <property type="project" value="TreeGrafter"/>
</dbReference>
<dbReference type="EMBL" id="LGRB01000021">
    <property type="protein sequence ID" value="OCT44253.1"/>
    <property type="molecule type" value="Genomic_DNA"/>
</dbReference>
<dbReference type="Proteomes" id="UP000094526">
    <property type="component" value="Unassembled WGS sequence"/>
</dbReference>
<dbReference type="InterPro" id="IPR029058">
    <property type="entry name" value="AB_hydrolase_fold"/>
</dbReference>
<feature type="region of interest" description="Disordered" evidence="1">
    <location>
        <begin position="389"/>
        <end position="436"/>
    </location>
</feature>
<evidence type="ECO:0000256" key="1">
    <source>
        <dbReference type="SAM" id="MobiDB-lite"/>
    </source>
</evidence>
<dbReference type="PANTHER" id="PTHR23025:SF3">
    <property type="entry name" value="HORMONE-SENSITIVE LIPASE"/>
    <property type="match status" value="1"/>
</dbReference>
<gene>
    <name evidence="3" type="ORF">CLCR_00578</name>
</gene>
<dbReference type="Gene3D" id="3.40.50.1820">
    <property type="entry name" value="alpha/beta hydrolase"/>
    <property type="match status" value="2"/>
</dbReference>
<dbReference type="OrthoDB" id="5570009at2759"/>
<accession>A0A1C1C6T6</accession>
<dbReference type="PANTHER" id="PTHR23025">
    <property type="entry name" value="TRIACYLGLYCEROL LIPASE"/>
    <property type="match status" value="1"/>
</dbReference>
<dbReference type="SUPFAM" id="SSF53474">
    <property type="entry name" value="alpha/beta-Hydrolases"/>
    <property type="match status" value="1"/>
</dbReference>
<dbReference type="VEuPathDB" id="FungiDB:G647_01175"/>
<feature type="domain" description="Alpha/beta hydrolase fold-3" evidence="2">
    <location>
        <begin position="465"/>
        <end position="537"/>
    </location>
</feature>
<reference evidence="4" key="1">
    <citation type="submission" date="2015-07" db="EMBL/GenBank/DDBJ databases">
        <authorList>
            <person name="Teixeira M.M."/>
            <person name="Souza R.C."/>
            <person name="Almeida L.G."/>
            <person name="Vicente V.A."/>
            <person name="de Hoog S."/>
            <person name="Bocca A.L."/>
            <person name="de Almeida S.R."/>
            <person name="Vasconcelos A.T."/>
            <person name="Felipe M.S."/>
        </authorList>
    </citation>
    <scope>NUCLEOTIDE SEQUENCE [LARGE SCALE GENOMIC DNA]</scope>
    <source>
        <strain evidence="4">KSF</strain>
    </source>
</reference>
<dbReference type="Pfam" id="PF07859">
    <property type="entry name" value="Abhydrolase_3"/>
    <property type="match status" value="2"/>
</dbReference>
<dbReference type="eggNOG" id="KOG4388">
    <property type="taxonomic scope" value="Eukaryota"/>
</dbReference>
<name>A0A1C1C6T6_9EURO</name>
<feature type="compositionally biased region" description="Low complexity" evidence="1">
    <location>
        <begin position="667"/>
        <end position="678"/>
    </location>
</feature>
<dbReference type="STRING" id="86049.A0A1C1C6T6"/>
<comment type="caution">
    <text evidence="3">The sequence shown here is derived from an EMBL/GenBank/DDBJ whole genome shotgun (WGS) entry which is preliminary data.</text>
</comment>
<evidence type="ECO:0000313" key="3">
    <source>
        <dbReference type="EMBL" id="OCT44253.1"/>
    </source>
</evidence>
<dbReference type="GO" id="GO:0019433">
    <property type="term" value="P:triglyceride catabolic process"/>
    <property type="evidence" value="ECO:0007669"/>
    <property type="project" value="TreeGrafter"/>
</dbReference>